<dbReference type="Proteomes" id="UP000215158">
    <property type="component" value="Chromosome 1"/>
</dbReference>
<evidence type="ECO:0000313" key="1">
    <source>
        <dbReference type="EMBL" id="ASV97463.1"/>
    </source>
</evidence>
<name>A0A248VEJ9_9BURK</name>
<dbReference type="KEGG" id="parb:CJU94_04340"/>
<protein>
    <submittedName>
        <fullName evidence="1">Uncharacterized protein</fullName>
    </submittedName>
</protein>
<proteinExistence type="predicted"/>
<gene>
    <name evidence="1" type="ORF">CJU94_04340</name>
</gene>
<organism evidence="1 2">
    <name type="scientific">Paraburkholderia aromaticivorans</name>
    <dbReference type="NCBI Taxonomy" id="2026199"/>
    <lineage>
        <taxon>Bacteria</taxon>
        <taxon>Pseudomonadati</taxon>
        <taxon>Pseudomonadota</taxon>
        <taxon>Betaproteobacteria</taxon>
        <taxon>Burkholderiales</taxon>
        <taxon>Burkholderiaceae</taxon>
        <taxon>Paraburkholderia</taxon>
    </lineage>
</organism>
<keyword evidence="2" id="KW-1185">Reference proteome</keyword>
<evidence type="ECO:0000313" key="2">
    <source>
        <dbReference type="Proteomes" id="UP000215158"/>
    </source>
</evidence>
<sequence length="61" mass="6987">MPLLPRQRRDARNVGTKRKPLDHDWRAAEILSDVISVKSHDTRAGFLAASVISLQKFDVRF</sequence>
<dbReference type="AlphaFoldDB" id="A0A248VEJ9"/>
<dbReference type="EMBL" id="CP022989">
    <property type="protein sequence ID" value="ASV97463.1"/>
    <property type="molecule type" value="Genomic_DNA"/>
</dbReference>
<reference evidence="1 2" key="1">
    <citation type="submission" date="2017-08" db="EMBL/GenBank/DDBJ databases">
        <title>Identification and genetic characteristics of simultaneous BTEX- and naphthalene-degrading Paraburkholderia sp. BN5 isolated from petroleum-contaminated soil.</title>
        <authorList>
            <person name="Lee Y."/>
            <person name="Jeon C.O."/>
        </authorList>
    </citation>
    <scope>NUCLEOTIDE SEQUENCE [LARGE SCALE GENOMIC DNA]</scope>
    <source>
        <strain evidence="1 2">BN5</strain>
    </source>
</reference>
<accession>A0A248VEJ9</accession>